<proteinExistence type="predicted"/>
<accession>A0ABD3MWU7</accession>
<comment type="caution">
    <text evidence="2">The sequence shown here is derived from an EMBL/GenBank/DDBJ whole genome shotgun (WGS) entry which is preliminary data.</text>
</comment>
<feature type="transmembrane region" description="Helical" evidence="1">
    <location>
        <begin position="45"/>
        <end position="69"/>
    </location>
</feature>
<organism evidence="2 3">
    <name type="scientific">Stephanodiscus triporus</name>
    <dbReference type="NCBI Taxonomy" id="2934178"/>
    <lineage>
        <taxon>Eukaryota</taxon>
        <taxon>Sar</taxon>
        <taxon>Stramenopiles</taxon>
        <taxon>Ochrophyta</taxon>
        <taxon>Bacillariophyta</taxon>
        <taxon>Coscinodiscophyceae</taxon>
        <taxon>Thalassiosirophycidae</taxon>
        <taxon>Stephanodiscales</taxon>
        <taxon>Stephanodiscaceae</taxon>
        <taxon>Stephanodiscus</taxon>
    </lineage>
</organism>
<name>A0ABD3MWU7_9STRA</name>
<evidence type="ECO:0000313" key="3">
    <source>
        <dbReference type="Proteomes" id="UP001530315"/>
    </source>
</evidence>
<keyword evidence="1" id="KW-0472">Membrane</keyword>
<evidence type="ECO:0000313" key="2">
    <source>
        <dbReference type="EMBL" id="KAL3766732.1"/>
    </source>
</evidence>
<gene>
    <name evidence="2" type="ORF">ACHAW5_002198</name>
</gene>
<feature type="transmembrane region" description="Helical" evidence="1">
    <location>
        <begin position="103"/>
        <end position="123"/>
    </location>
</feature>
<dbReference type="Proteomes" id="UP001530315">
    <property type="component" value="Unassembled WGS sequence"/>
</dbReference>
<keyword evidence="3" id="KW-1185">Reference proteome</keyword>
<sequence length="140" mass="15696">MRSHRHNLIESIITLIGLGFGSCTNIAFGLTDLAMQHRRLNTRSCLTLTLFIHKLGITITSSGIFVLGWTQWRKLWTVHNLSDKCMRIGIAVPFDLVRTSKSGVTIIIAALCSLHIGKIFPILRIRRSIDLIRGSGNRQC</sequence>
<dbReference type="AlphaFoldDB" id="A0ABD3MWU7"/>
<keyword evidence="1" id="KW-1133">Transmembrane helix</keyword>
<dbReference type="EMBL" id="JALLAZ020001723">
    <property type="protein sequence ID" value="KAL3766732.1"/>
    <property type="molecule type" value="Genomic_DNA"/>
</dbReference>
<protein>
    <submittedName>
        <fullName evidence="2">Uncharacterized protein</fullName>
    </submittedName>
</protein>
<reference evidence="2 3" key="1">
    <citation type="submission" date="2024-10" db="EMBL/GenBank/DDBJ databases">
        <title>Updated reference genomes for cyclostephanoid diatoms.</title>
        <authorList>
            <person name="Roberts W.R."/>
            <person name="Alverson A.J."/>
        </authorList>
    </citation>
    <scope>NUCLEOTIDE SEQUENCE [LARGE SCALE GENOMIC DNA]</scope>
    <source>
        <strain evidence="2 3">AJA276-08</strain>
    </source>
</reference>
<dbReference type="PROSITE" id="PS51257">
    <property type="entry name" value="PROKAR_LIPOPROTEIN"/>
    <property type="match status" value="1"/>
</dbReference>
<feature type="transmembrane region" description="Helical" evidence="1">
    <location>
        <begin position="12"/>
        <end position="33"/>
    </location>
</feature>
<keyword evidence="1" id="KW-0812">Transmembrane</keyword>
<evidence type="ECO:0000256" key="1">
    <source>
        <dbReference type="SAM" id="Phobius"/>
    </source>
</evidence>